<protein>
    <recommendedName>
        <fullName evidence="3">PH domain-containing protein</fullName>
    </recommendedName>
</protein>
<evidence type="ECO:0000313" key="2">
    <source>
        <dbReference type="Proteomes" id="UP000029424"/>
    </source>
</evidence>
<dbReference type="EMBL" id="CP008727">
    <property type="protein sequence ID" value="AIO69839.1"/>
    <property type="molecule type" value="Genomic_DNA"/>
</dbReference>
<name>A0AAI8BD49_9BURK</name>
<accession>A0AAI8BD49</accession>
<organism evidence="1 2">
    <name type="scientific">Burkholderia oklahomensis</name>
    <dbReference type="NCBI Taxonomy" id="342113"/>
    <lineage>
        <taxon>Bacteria</taxon>
        <taxon>Pseudomonadati</taxon>
        <taxon>Pseudomonadota</taxon>
        <taxon>Betaproteobacteria</taxon>
        <taxon>Burkholderiales</taxon>
        <taxon>Burkholderiaceae</taxon>
        <taxon>Burkholderia</taxon>
        <taxon>pseudomallei group</taxon>
    </lineage>
</organism>
<sequence length="117" mass="12991">MNAVIGGTAALTAYACAIGLFGAMQRVEIDRTAGTIRLANVDTRQRRFALREVESIRRLRGYRQNGLSMTLAPAADRRWNFVEFRNTKITDAEDSALFVALIDAVRSARPDVNIEGF</sequence>
<dbReference type="RefSeq" id="WP_010109238.1">
    <property type="nucleotide sequence ID" value="NZ_CP008727.1"/>
</dbReference>
<keyword evidence="2" id="KW-1185">Reference proteome</keyword>
<dbReference type="Proteomes" id="UP000029424">
    <property type="component" value="Chromosome 2"/>
</dbReference>
<gene>
    <name evidence="1" type="ORF">DM82_5486</name>
</gene>
<proteinExistence type="predicted"/>
<dbReference type="KEGG" id="bok:DM82_5486"/>
<evidence type="ECO:0000313" key="1">
    <source>
        <dbReference type="EMBL" id="AIO69839.1"/>
    </source>
</evidence>
<dbReference type="AlphaFoldDB" id="A0AAI8BD49"/>
<reference evidence="1 2" key="1">
    <citation type="submission" date="2014-06" db="EMBL/GenBank/DDBJ databases">
        <authorList>
            <person name="Bishop-Lilly K.A."/>
            <person name="Broomall S.M."/>
            <person name="Chain P.S."/>
            <person name="Chertkov O."/>
            <person name="Coyne S.R."/>
            <person name="Daligault H.E."/>
            <person name="Davenport K.W."/>
            <person name="Erkkila T."/>
            <person name="Frey K.G."/>
            <person name="Gibbons H.S."/>
            <person name="Gu W."/>
            <person name="Jaissle J."/>
            <person name="Johnson S.L."/>
            <person name="Koroleva G.I."/>
            <person name="Ladner J.T."/>
            <person name="Lo C.-C."/>
            <person name="Minogue T.D."/>
            <person name="Munk C."/>
            <person name="Palacios G.F."/>
            <person name="Redden C.L."/>
            <person name="Rosenzweig C.N."/>
            <person name="Scholz M.B."/>
            <person name="Teshima H."/>
            <person name="Xu Y."/>
        </authorList>
    </citation>
    <scope>NUCLEOTIDE SEQUENCE [LARGE SCALE GENOMIC DNA]</scope>
    <source>
        <strain evidence="1 2">EO147</strain>
    </source>
</reference>
<evidence type="ECO:0008006" key="3">
    <source>
        <dbReference type="Google" id="ProtNLM"/>
    </source>
</evidence>